<sequence length="54" mass="6401">MSACLRRRAAPSVRRLRLRRRARLRNLCLLVRCVARRWRPECTCGEEPRAGHSQ</sequence>
<keyword evidence="2" id="KW-1185">Reference proteome</keyword>
<accession>A0ABV5G6T6</accession>
<comment type="caution">
    <text evidence="1">The sequence shown here is derived from an EMBL/GenBank/DDBJ whole genome shotgun (WGS) entry which is preliminary data.</text>
</comment>
<organism evidence="1 2">
    <name type="scientific">Citricoccus parietis</name>
    <dbReference type="NCBI Taxonomy" id="592307"/>
    <lineage>
        <taxon>Bacteria</taxon>
        <taxon>Bacillati</taxon>
        <taxon>Actinomycetota</taxon>
        <taxon>Actinomycetes</taxon>
        <taxon>Micrococcales</taxon>
        <taxon>Micrococcaceae</taxon>
        <taxon>Citricoccus</taxon>
    </lineage>
</organism>
<evidence type="ECO:0000313" key="1">
    <source>
        <dbReference type="EMBL" id="MFB9074329.1"/>
    </source>
</evidence>
<proteinExistence type="predicted"/>
<protein>
    <submittedName>
        <fullName evidence="1">Uncharacterized protein</fullName>
    </submittedName>
</protein>
<dbReference type="EMBL" id="JBHMFI010000002">
    <property type="protein sequence ID" value="MFB9074329.1"/>
    <property type="molecule type" value="Genomic_DNA"/>
</dbReference>
<reference evidence="1 2" key="1">
    <citation type="submission" date="2024-09" db="EMBL/GenBank/DDBJ databases">
        <authorList>
            <person name="Sun Q."/>
            <person name="Mori K."/>
        </authorList>
    </citation>
    <scope>NUCLEOTIDE SEQUENCE [LARGE SCALE GENOMIC DNA]</scope>
    <source>
        <strain evidence="1 2">CCM 7609</strain>
    </source>
</reference>
<gene>
    <name evidence="1" type="ORF">ACFFX0_25295</name>
</gene>
<dbReference type="Proteomes" id="UP001589575">
    <property type="component" value="Unassembled WGS sequence"/>
</dbReference>
<evidence type="ECO:0000313" key="2">
    <source>
        <dbReference type="Proteomes" id="UP001589575"/>
    </source>
</evidence>
<name>A0ABV5G6T6_9MICC</name>